<gene>
    <name evidence="1" type="ORF">DXV75_16160</name>
</gene>
<dbReference type="OrthoDB" id="5837042at2"/>
<dbReference type="Proteomes" id="UP000256561">
    <property type="component" value="Unassembled WGS sequence"/>
</dbReference>
<protein>
    <submittedName>
        <fullName evidence="1">Uncharacterized protein</fullName>
    </submittedName>
</protein>
<dbReference type="RefSeq" id="WP_115594468.1">
    <property type="nucleotide sequence ID" value="NZ_QRHA01000016.1"/>
</dbReference>
<evidence type="ECO:0000313" key="1">
    <source>
        <dbReference type="EMBL" id="RDV23993.1"/>
    </source>
</evidence>
<proteinExistence type="predicted"/>
<name>A0A3D8M2R0_9ALTE</name>
<keyword evidence="2" id="KW-1185">Reference proteome</keyword>
<dbReference type="AlphaFoldDB" id="A0A3D8M2R0"/>
<accession>A0A3D8M2R0</accession>
<evidence type="ECO:0000313" key="2">
    <source>
        <dbReference type="Proteomes" id="UP000256561"/>
    </source>
</evidence>
<comment type="caution">
    <text evidence="1">The sequence shown here is derived from an EMBL/GenBank/DDBJ whole genome shotgun (WGS) entry which is preliminary data.</text>
</comment>
<dbReference type="EMBL" id="QRHA01000016">
    <property type="protein sequence ID" value="RDV23993.1"/>
    <property type="molecule type" value="Genomic_DNA"/>
</dbReference>
<organism evidence="1 2">
    <name type="scientific">Alteromonas aestuariivivens</name>
    <dbReference type="NCBI Taxonomy" id="1938339"/>
    <lineage>
        <taxon>Bacteria</taxon>
        <taxon>Pseudomonadati</taxon>
        <taxon>Pseudomonadota</taxon>
        <taxon>Gammaproteobacteria</taxon>
        <taxon>Alteromonadales</taxon>
        <taxon>Alteromonadaceae</taxon>
        <taxon>Alteromonas/Salinimonas group</taxon>
        <taxon>Alteromonas</taxon>
    </lineage>
</organism>
<sequence length="870" mass="98904">MASKLQQTKTSEFLLSFEDKINALDLQAPTSIDDDIWLLNASDGGTATVDFYDFDKKSLCFTDSTDIHYDKETLSFSPKTLAKILFVGIVSGLSNQRAVSIGAMHSIKMLFYYLTQKKLDSMQANEIEPFFCFYLLNDMEGTELKALISPLSYTNRPILNHLRKIKSTLYRYGINGFIDTLPDSELNSKMNSACEAMLDMTFNDYREGGSFNYLGLDVGKHYVDHCHSFFEEHFLFTSAMEATLQATSKGKWGKTHRMLSAKVLLGLTLSDEKQASLVPLKTRLHCEKLVHDIFRQAYGSNAKLSLLFKLSTVSHFVNLIGLPDRYDAQEFIRSLFLVEIFGRQAGKTKKSIWAEYKAAVKAQSEELLVSLDEFEQHLRDFINKNDCVLPATQESLKHFLKEKTSHLLSVFSLSGALGKKALQLICLKVRQVGALCFLAATGWRRSEFGFTFSDIKIGKNNDGLDNFYIPWRFHIRWMVPKTNGMSKTEREITSTSFILLSQLACFLPNNQDEPLMGSGDFIYEASKLLWSDFIQHYEWFDENVSFAEDNVAAIKEIKYEVRRTFPLYQLANTSGDFKDILKSYRRGSVSEEHRQLLEDNLPQAMLDKLSEPGIEFTSKNVSAIKNALLRDVKYPSSHAFRHMWAEAVLMRYRGPVGSFIRANFQHMDERFFMAYLRDKDMKLINENAERSFISYVSQQYAELGRDAFGESVSQLPRYIELLVSKTSVLSHEKYLKKVATVANERIESVKANPWGTCIRRAGTDFRAACSQGGIPHTHDASPKLCLGCTNVDITKANLRGIMVYTRQEVEVCLNPNLPPQLKMPYIDTIRRAVSAVKKLKARSSNPSRYDKAIADFEKALSAANAYQEGV</sequence>
<reference evidence="2" key="1">
    <citation type="submission" date="2018-08" db="EMBL/GenBank/DDBJ databases">
        <authorList>
            <person name="Zhang J."/>
            <person name="Du Z.-J."/>
        </authorList>
    </citation>
    <scope>NUCLEOTIDE SEQUENCE [LARGE SCALE GENOMIC DNA]</scope>
    <source>
        <strain evidence="2">KCTC 52655</strain>
    </source>
</reference>